<comment type="caution">
    <text evidence="1">The sequence shown here is derived from an EMBL/GenBank/DDBJ whole genome shotgun (WGS) entry which is preliminary data.</text>
</comment>
<sequence length="71" mass="8088">MPPMPRDKIPIYHQTHPADLATIEALKLEGLQPADCQRVAALFNLRSHNREHLCGLYRRSDAVTLRVKENA</sequence>
<dbReference type="RefSeq" id="WP_380006098.1">
    <property type="nucleotide sequence ID" value="NZ_JBHLYR010000013.1"/>
</dbReference>
<accession>A0ABV6AUX5</accession>
<organism evidence="1 2">
    <name type="scientific">Deinococcus oregonensis</name>
    <dbReference type="NCBI Taxonomy" id="1805970"/>
    <lineage>
        <taxon>Bacteria</taxon>
        <taxon>Thermotogati</taxon>
        <taxon>Deinococcota</taxon>
        <taxon>Deinococci</taxon>
        <taxon>Deinococcales</taxon>
        <taxon>Deinococcaceae</taxon>
        <taxon>Deinococcus</taxon>
    </lineage>
</organism>
<dbReference type="EMBL" id="JBHLYR010000013">
    <property type="protein sequence ID" value="MFB9991306.1"/>
    <property type="molecule type" value="Genomic_DNA"/>
</dbReference>
<protein>
    <submittedName>
        <fullName evidence="1">Uncharacterized protein</fullName>
    </submittedName>
</protein>
<proteinExistence type="predicted"/>
<evidence type="ECO:0000313" key="1">
    <source>
        <dbReference type="EMBL" id="MFB9991306.1"/>
    </source>
</evidence>
<dbReference type="Proteomes" id="UP001589733">
    <property type="component" value="Unassembled WGS sequence"/>
</dbReference>
<evidence type="ECO:0000313" key="2">
    <source>
        <dbReference type="Proteomes" id="UP001589733"/>
    </source>
</evidence>
<keyword evidence="2" id="KW-1185">Reference proteome</keyword>
<reference evidence="1 2" key="1">
    <citation type="submission" date="2024-09" db="EMBL/GenBank/DDBJ databases">
        <authorList>
            <person name="Sun Q."/>
            <person name="Mori K."/>
        </authorList>
    </citation>
    <scope>NUCLEOTIDE SEQUENCE [LARGE SCALE GENOMIC DNA]</scope>
    <source>
        <strain evidence="1 2">JCM 13503</strain>
    </source>
</reference>
<gene>
    <name evidence="1" type="ORF">ACFFLM_04845</name>
</gene>
<name>A0ABV6AUX5_9DEIO</name>